<keyword evidence="1" id="KW-0732">Signal</keyword>
<name>A0A1K1NBV3_RUMFL</name>
<evidence type="ECO:0000313" key="2">
    <source>
        <dbReference type="EMBL" id="SFW32788.1"/>
    </source>
</evidence>
<protein>
    <submittedName>
        <fullName evidence="2">Uncharacterized protein</fullName>
    </submittedName>
</protein>
<proteinExistence type="predicted"/>
<sequence length="254" mass="27959">MDKNKKRLIFRFSTCAAAFLIFSSSVTYAWFNRQHKIARMQEVVPPNTIFLSAAHRKAEINFQLGEVNTSATASHKDYVFSVSGAGVPYYLLELAHTTNNPFTYTIYPATFSATQPAGTDGVDYVSFVAPADNTAGSPSTITNIGDVTTGTTYYYTINGGPISGKFLNKASDSPFLANSSGKQHDITYNNTTGHVDLVQKNAEPLYWKSKTLTGNADAFVHNYIIRIDWTGATLDKKTKETDIIYLYARTTLAP</sequence>
<dbReference type="AlphaFoldDB" id="A0A1K1NBV3"/>
<evidence type="ECO:0000256" key="1">
    <source>
        <dbReference type="SAM" id="SignalP"/>
    </source>
</evidence>
<accession>A0A1K1NBV3</accession>
<dbReference type="RefSeq" id="WP_072300095.1">
    <property type="nucleotide sequence ID" value="NZ_FPIP01000004.1"/>
</dbReference>
<feature type="chain" id="PRO_5038414405" evidence="1">
    <location>
        <begin position="30"/>
        <end position="254"/>
    </location>
</feature>
<evidence type="ECO:0000313" key="3">
    <source>
        <dbReference type="Proteomes" id="UP000183461"/>
    </source>
</evidence>
<feature type="signal peptide" evidence="1">
    <location>
        <begin position="1"/>
        <end position="29"/>
    </location>
</feature>
<organism evidence="2 3">
    <name type="scientific">Ruminococcus flavefaciens</name>
    <dbReference type="NCBI Taxonomy" id="1265"/>
    <lineage>
        <taxon>Bacteria</taxon>
        <taxon>Bacillati</taxon>
        <taxon>Bacillota</taxon>
        <taxon>Clostridia</taxon>
        <taxon>Eubacteriales</taxon>
        <taxon>Oscillospiraceae</taxon>
        <taxon>Ruminococcus</taxon>
    </lineage>
</organism>
<reference evidence="2 3" key="1">
    <citation type="submission" date="2016-11" db="EMBL/GenBank/DDBJ databases">
        <authorList>
            <person name="Jaros S."/>
            <person name="Januszkiewicz K."/>
            <person name="Wedrychowicz H."/>
        </authorList>
    </citation>
    <scope>NUCLEOTIDE SEQUENCE [LARGE SCALE GENOMIC DNA]</scope>
    <source>
        <strain evidence="2 3">YL228</strain>
    </source>
</reference>
<dbReference type="EMBL" id="FPIP01000004">
    <property type="protein sequence ID" value="SFW32788.1"/>
    <property type="molecule type" value="Genomic_DNA"/>
</dbReference>
<dbReference type="Proteomes" id="UP000183461">
    <property type="component" value="Unassembled WGS sequence"/>
</dbReference>
<gene>
    <name evidence="2" type="ORF">SAMN02910280_1805</name>
</gene>